<dbReference type="OrthoDB" id="275457at2759"/>
<dbReference type="Gene3D" id="3.40.50.720">
    <property type="entry name" value="NAD(P)-binding Rossmann-like Domain"/>
    <property type="match status" value="1"/>
</dbReference>
<dbReference type="GO" id="GO:0005739">
    <property type="term" value="C:mitochondrion"/>
    <property type="evidence" value="ECO:0007669"/>
    <property type="project" value="TreeGrafter"/>
</dbReference>
<keyword evidence="3" id="KW-1185">Reference proteome</keyword>
<dbReference type="Pfam" id="PF01370">
    <property type="entry name" value="Epimerase"/>
    <property type="match status" value="1"/>
</dbReference>
<dbReference type="PANTHER" id="PTHR12126:SF11">
    <property type="entry name" value="NADH DEHYDROGENASE [UBIQUINONE] 1 ALPHA SUBCOMPLEX SUBUNIT 9, MITOCHONDRIAL"/>
    <property type="match status" value="1"/>
</dbReference>
<dbReference type="InterPro" id="IPR001509">
    <property type="entry name" value="Epimerase_deHydtase"/>
</dbReference>
<dbReference type="PANTHER" id="PTHR12126">
    <property type="entry name" value="NADH-UBIQUINONE OXIDOREDUCTASE 39 KDA SUBUNIT-RELATED"/>
    <property type="match status" value="1"/>
</dbReference>
<dbReference type="AlphaFoldDB" id="A0A0L0DF56"/>
<reference evidence="2 3" key="1">
    <citation type="submission" date="2010-05" db="EMBL/GenBank/DDBJ databases">
        <title>The Genome Sequence of Thecamonas trahens ATCC 50062.</title>
        <authorList>
            <consortium name="The Broad Institute Genome Sequencing Platform"/>
            <person name="Russ C."/>
            <person name="Cuomo C."/>
            <person name="Shea T."/>
            <person name="Young S.K."/>
            <person name="Zeng Q."/>
            <person name="Koehrsen M."/>
            <person name="Haas B."/>
            <person name="Borodovsky M."/>
            <person name="Guigo R."/>
            <person name="Alvarado L."/>
            <person name="Berlin A."/>
            <person name="Bochicchio J."/>
            <person name="Borenstein D."/>
            <person name="Chapman S."/>
            <person name="Chen Z."/>
            <person name="Freedman E."/>
            <person name="Gellesch M."/>
            <person name="Goldberg J."/>
            <person name="Griggs A."/>
            <person name="Gujja S."/>
            <person name="Heilman E."/>
            <person name="Heiman D."/>
            <person name="Hepburn T."/>
            <person name="Howarth C."/>
            <person name="Jen D."/>
            <person name="Larson L."/>
            <person name="Mehta T."/>
            <person name="Park D."/>
            <person name="Pearson M."/>
            <person name="Roberts A."/>
            <person name="Saif S."/>
            <person name="Shenoy N."/>
            <person name="Sisk P."/>
            <person name="Stolte C."/>
            <person name="Sykes S."/>
            <person name="Thomson T."/>
            <person name="Walk T."/>
            <person name="White J."/>
            <person name="Yandava C."/>
            <person name="Burger G."/>
            <person name="Gray M.W."/>
            <person name="Holland P.W.H."/>
            <person name="King N."/>
            <person name="Lang F.B.F."/>
            <person name="Roger A.J."/>
            <person name="Ruiz-Trillo I."/>
            <person name="Lander E."/>
            <person name="Nusbaum C."/>
        </authorList>
    </citation>
    <scope>NUCLEOTIDE SEQUENCE [LARGE SCALE GENOMIC DNA]</scope>
    <source>
        <strain evidence="2 3">ATCC 50062</strain>
    </source>
</reference>
<evidence type="ECO:0000313" key="2">
    <source>
        <dbReference type="EMBL" id="KNC50855.1"/>
    </source>
</evidence>
<dbReference type="Proteomes" id="UP000054408">
    <property type="component" value="Unassembled WGS sequence"/>
</dbReference>
<name>A0A0L0DF56_THETB</name>
<dbReference type="SUPFAM" id="SSF51735">
    <property type="entry name" value="NAD(P)-binding Rossmann-fold domains"/>
    <property type="match status" value="1"/>
</dbReference>
<dbReference type="eggNOG" id="KOG2865">
    <property type="taxonomic scope" value="Eukaryota"/>
</dbReference>
<dbReference type="CDD" id="cd05271">
    <property type="entry name" value="NDUFA9_like_SDR_a"/>
    <property type="match status" value="1"/>
</dbReference>
<dbReference type="STRING" id="461836.A0A0L0DF56"/>
<dbReference type="InterPro" id="IPR051207">
    <property type="entry name" value="ComplexI_NDUFA9_subunit"/>
</dbReference>
<proteinExistence type="predicted"/>
<sequence length="378" mass="40008">MLRGVGTHMAAAMRTQTALLSGCAAANGFALEATGDLTASVARGGAGGRSSVSGVTVAVFGATGFVGRYLVNRLGRMGTQVLVPYRGDEHDWRHLRLMGDLGQIVPIPFDPRSPESIREALVDADMVVNLMGSDFETVNWPYEHVHAHLAGAVAEQAADVGVEKLVHVSHLCADSGSSSRYFASKAAGEVAVRKAFPSATFIKPATIVGEEDKFLNVLGGLAKSIKTIPVVNGGAQVVQPVTVGDTAGAIVAALDRTDSAGKSYSIVGPDALTMSQLAHFVFDMVRIEPRLLDLPVAPLAFAGKYLARLPNTKFSDDTVARALIDEVVPDGDATLADLNLKATSIEQLAIRTLRRFRPAAVWNAPIDSHELEDARLFK</sequence>
<evidence type="ECO:0000313" key="3">
    <source>
        <dbReference type="Proteomes" id="UP000054408"/>
    </source>
</evidence>
<accession>A0A0L0DF56</accession>
<gene>
    <name evidence="2" type="ORF">AMSG_06759</name>
</gene>
<dbReference type="GeneID" id="25565842"/>
<dbReference type="InterPro" id="IPR036291">
    <property type="entry name" value="NAD(P)-bd_dom_sf"/>
</dbReference>
<protein>
    <submittedName>
        <fullName evidence="2">NADH dehydrogenase 1 alpha subcomplex subunit 9</fullName>
    </submittedName>
</protein>
<dbReference type="RefSeq" id="XP_013756807.1">
    <property type="nucleotide sequence ID" value="XM_013901353.1"/>
</dbReference>
<organism evidence="2 3">
    <name type="scientific">Thecamonas trahens ATCC 50062</name>
    <dbReference type="NCBI Taxonomy" id="461836"/>
    <lineage>
        <taxon>Eukaryota</taxon>
        <taxon>Apusozoa</taxon>
        <taxon>Apusomonadida</taxon>
        <taxon>Apusomonadidae</taxon>
        <taxon>Thecamonas</taxon>
    </lineage>
</organism>
<evidence type="ECO:0000259" key="1">
    <source>
        <dbReference type="Pfam" id="PF01370"/>
    </source>
</evidence>
<dbReference type="EMBL" id="GL349462">
    <property type="protein sequence ID" value="KNC50855.1"/>
    <property type="molecule type" value="Genomic_DNA"/>
</dbReference>
<feature type="domain" description="NAD-dependent epimerase/dehydratase" evidence="1">
    <location>
        <begin position="58"/>
        <end position="266"/>
    </location>
</feature>
<dbReference type="GO" id="GO:0044877">
    <property type="term" value="F:protein-containing complex binding"/>
    <property type="evidence" value="ECO:0007669"/>
    <property type="project" value="TreeGrafter"/>
</dbReference>
<dbReference type="OMA" id="PEDQFTN"/>